<dbReference type="Proteomes" id="UP000313948">
    <property type="component" value="Chromosome"/>
</dbReference>
<proteinExistence type="predicted"/>
<keyword evidence="2" id="KW-1185">Reference proteome</keyword>
<sequence>MTQQLLSWDAHAGSWQPIANEQPIPARNAQVACDVPVEVTARVEWATDGVQLVETVVWAWSGRTVLVELHDTRRQTIGVWLPAGDVRRR</sequence>
<organism evidence="1 2">
    <name type="scientific">Georgenia wutianyii</name>
    <dbReference type="NCBI Taxonomy" id="2585135"/>
    <lineage>
        <taxon>Bacteria</taxon>
        <taxon>Bacillati</taxon>
        <taxon>Actinomycetota</taxon>
        <taxon>Actinomycetes</taxon>
        <taxon>Micrococcales</taxon>
        <taxon>Bogoriellaceae</taxon>
        <taxon>Georgenia</taxon>
    </lineage>
</organism>
<accession>A0ABX5VQL3</accession>
<reference evidence="1 2" key="1">
    <citation type="submission" date="2019-05" db="EMBL/GenBank/DDBJ databases">
        <title>Georgenia *** sp. nov., and Georgenia *** sp. nov., isolated from the intestinal contents of plateau pika (Ochotona curzoniae) in the Qinghai-Tibet plateau of China.</title>
        <authorList>
            <person name="Tian Z."/>
        </authorList>
    </citation>
    <scope>NUCLEOTIDE SEQUENCE [LARGE SCALE GENOMIC DNA]</scope>
    <source>
        <strain evidence="1 2">Z294</strain>
    </source>
</reference>
<name>A0ABX5VQL3_9MICO</name>
<protein>
    <submittedName>
        <fullName evidence="1">Uncharacterized protein</fullName>
    </submittedName>
</protein>
<dbReference type="EMBL" id="CP040899">
    <property type="protein sequence ID" value="QDB79916.1"/>
    <property type="molecule type" value="Genomic_DNA"/>
</dbReference>
<dbReference type="RefSeq" id="WP_139948832.1">
    <property type="nucleotide sequence ID" value="NZ_CP040899.1"/>
</dbReference>
<gene>
    <name evidence="1" type="ORF">FE251_11420</name>
</gene>
<evidence type="ECO:0000313" key="1">
    <source>
        <dbReference type="EMBL" id="QDB79916.1"/>
    </source>
</evidence>
<evidence type="ECO:0000313" key="2">
    <source>
        <dbReference type="Proteomes" id="UP000313948"/>
    </source>
</evidence>